<dbReference type="GeneTree" id="ENSGT01150000286900"/>
<dbReference type="GO" id="GO:0003677">
    <property type="term" value="F:DNA binding"/>
    <property type="evidence" value="ECO:0007669"/>
    <property type="project" value="InterPro"/>
</dbReference>
<sequence>MIGYKKSFSECQCLSEAKMVRGSPIPPLLRSNIVQQYQNGVTQRKIAKTFKLSSSTVHNIIKRFRESGTIAVRKGQGRKTLLDAPDLRALKRHCTSNRNATVKEITEWAQEYFQKALSVNTIHRAIHHCQLKLYSAKRKPFLSKLHKLRRLHWARGHLKWSVAKWKTVLWSDESRFKVLYGTLGRHVIRTTEDKDNPSYQRSVQNPASLMVWGCMSACGMGSLHVWKGTINAENYVQVLEQHMLPLDVISFREDPAFFNKIKPDHILQQSQHHGYVGEGSGY</sequence>
<dbReference type="InterPro" id="IPR002492">
    <property type="entry name" value="Transposase_Tc1-like"/>
</dbReference>
<dbReference type="InterPro" id="IPR055247">
    <property type="entry name" value="InsJ-like_HTH"/>
</dbReference>
<feature type="domain" description="Insertion element IS150 protein InsJ-like helix-turn-helix" evidence="2">
    <location>
        <begin position="32"/>
        <end position="79"/>
    </location>
</feature>
<reference evidence="3 4" key="1">
    <citation type="submission" date="2020-10" db="EMBL/GenBank/DDBJ databases">
        <title>Pygocentrus nattereri (red-bellied piranha) genome, fPygNat1, primary haplotype.</title>
        <authorList>
            <person name="Myers G."/>
            <person name="Meyer A."/>
            <person name="Karagic N."/>
            <person name="Pippel M."/>
            <person name="Winkler S."/>
            <person name="Tracey A."/>
            <person name="Wood J."/>
            <person name="Formenti G."/>
            <person name="Howe K."/>
            <person name="Fedrigo O."/>
            <person name="Jarvis E.D."/>
        </authorList>
    </citation>
    <scope>NUCLEOTIDE SEQUENCE [LARGE SCALE GENOMIC DNA]</scope>
</reference>
<accession>A0AAR2KXE1</accession>
<reference evidence="3" key="3">
    <citation type="submission" date="2025-09" db="UniProtKB">
        <authorList>
            <consortium name="Ensembl"/>
        </authorList>
    </citation>
    <scope>IDENTIFICATION</scope>
</reference>
<evidence type="ECO:0000259" key="2">
    <source>
        <dbReference type="Pfam" id="PF13518"/>
    </source>
</evidence>
<dbReference type="InterPro" id="IPR036397">
    <property type="entry name" value="RNaseH_sf"/>
</dbReference>
<dbReference type="Gene3D" id="1.10.10.10">
    <property type="entry name" value="Winged helix-like DNA-binding domain superfamily/Winged helix DNA-binding domain"/>
    <property type="match status" value="1"/>
</dbReference>
<dbReference type="Pfam" id="PF01498">
    <property type="entry name" value="HTH_Tnp_Tc3_2"/>
    <property type="match status" value="1"/>
</dbReference>
<dbReference type="AlphaFoldDB" id="A0AAR2KXE1"/>
<dbReference type="Pfam" id="PF13518">
    <property type="entry name" value="HTH_28"/>
    <property type="match status" value="1"/>
</dbReference>
<dbReference type="GO" id="GO:0006313">
    <property type="term" value="P:DNA transposition"/>
    <property type="evidence" value="ECO:0007669"/>
    <property type="project" value="InterPro"/>
</dbReference>
<protein>
    <recommendedName>
        <fullName evidence="5">Transposase Tc1-like domain-containing protein</fullName>
    </recommendedName>
</protein>
<dbReference type="Gene3D" id="3.30.420.10">
    <property type="entry name" value="Ribonuclease H-like superfamily/Ribonuclease H"/>
    <property type="match status" value="1"/>
</dbReference>
<name>A0AAR2KXE1_PYGNA</name>
<keyword evidence="4" id="KW-1185">Reference proteome</keyword>
<evidence type="ECO:0000313" key="3">
    <source>
        <dbReference type="Ensembl" id="ENSPNAP00000068935.1"/>
    </source>
</evidence>
<dbReference type="InterPro" id="IPR052338">
    <property type="entry name" value="Transposase_5"/>
</dbReference>
<reference evidence="3" key="2">
    <citation type="submission" date="2025-08" db="UniProtKB">
        <authorList>
            <consortium name="Ensembl"/>
        </authorList>
    </citation>
    <scope>IDENTIFICATION</scope>
</reference>
<evidence type="ECO:0000259" key="1">
    <source>
        <dbReference type="Pfam" id="PF01498"/>
    </source>
</evidence>
<dbReference type="SUPFAM" id="SSF46689">
    <property type="entry name" value="Homeodomain-like"/>
    <property type="match status" value="1"/>
</dbReference>
<dbReference type="Proteomes" id="UP001501920">
    <property type="component" value="Chromosome 19"/>
</dbReference>
<feature type="domain" description="Transposase Tc1-like" evidence="1">
    <location>
        <begin position="88"/>
        <end position="159"/>
    </location>
</feature>
<dbReference type="InterPro" id="IPR009057">
    <property type="entry name" value="Homeodomain-like_sf"/>
</dbReference>
<evidence type="ECO:0008006" key="5">
    <source>
        <dbReference type="Google" id="ProtNLM"/>
    </source>
</evidence>
<proteinExistence type="predicted"/>
<dbReference type="Ensembl" id="ENSPNAT00000042700.1">
    <property type="protein sequence ID" value="ENSPNAP00000068935.1"/>
    <property type="gene ID" value="ENSPNAG00000034856.1"/>
</dbReference>
<dbReference type="PANTHER" id="PTHR23022">
    <property type="entry name" value="TRANSPOSABLE ELEMENT-RELATED"/>
    <property type="match status" value="1"/>
</dbReference>
<dbReference type="PANTHER" id="PTHR23022:SF135">
    <property type="entry name" value="SI:DKEY-77F5.3"/>
    <property type="match status" value="1"/>
</dbReference>
<organism evidence="3 4">
    <name type="scientific">Pygocentrus nattereri</name>
    <name type="common">Red-bellied piranha</name>
    <dbReference type="NCBI Taxonomy" id="42514"/>
    <lineage>
        <taxon>Eukaryota</taxon>
        <taxon>Metazoa</taxon>
        <taxon>Chordata</taxon>
        <taxon>Craniata</taxon>
        <taxon>Vertebrata</taxon>
        <taxon>Euteleostomi</taxon>
        <taxon>Actinopterygii</taxon>
        <taxon>Neopterygii</taxon>
        <taxon>Teleostei</taxon>
        <taxon>Ostariophysi</taxon>
        <taxon>Characiformes</taxon>
        <taxon>Characoidei</taxon>
        <taxon>Pygocentrus</taxon>
    </lineage>
</organism>
<dbReference type="GO" id="GO:0015074">
    <property type="term" value="P:DNA integration"/>
    <property type="evidence" value="ECO:0007669"/>
    <property type="project" value="InterPro"/>
</dbReference>
<evidence type="ECO:0000313" key="4">
    <source>
        <dbReference type="Proteomes" id="UP001501920"/>
    </source>
</evidence>
<dbReference type="InterPro" id="IPR036388">
    <property type="entry name" value="WH-like_DNA-bd_sf"/>
</dbReference>